<sequence>MNNMENMNKITAASSLRDIGNLLQIEGENSFKARAYIVAAESLLASALPMDKILANPTSLPGIGHDIAEILHRLSSSGLDAVLAHANITIPRTAADLLRVPGIGPKTANRLVHAHGIVSLPDLARALESGKLEKVSGFGRDRMDRLKRDVAVLVESLHAIPIARLWPLATQLAEEIRAVPGVQSVAVTGDARRLVVMCPHAELVVAVDDEEPIQEWYAERDGTEEDNYTILRVVSPNETVPVRIHTVPVEAFAPHLMRTTGDGVHQDVIEGLLRKKGIVWAVDRLTGEGGETIQVPKEVDIYRLIGMPFLPPEVREGQGILVQPDELVQREDIRGDLHVHSNWSDGSMSIEEVASHAARLGYSYIAITDHSQSLSIAHGLTPERVREQRGEIERVRRLTDVKILHGTEVDILSDGQLDLPDDVLWDLDIVVASVHSTMQQSKTQMTERIIKAIRHPAVDIIGHLTGRVIGRRFGYEVDMERILEEAYKHGVVIELNANAHRLDVSESALRQAQEMGILISIDTDTHHEDEFDMMEYGIRMAKRGWLKKTNVLNTLPYDELVGRLHRDRRTR</sequence>
<dbReference type="InterPro" id="IPR010994">
    <property type="entry name" value="RuvA_2-like"/>
</dbReference>
<evidence type="ECO:0000256" key="6">
    <source>
        <dbReference type="ARBA" id="ARBA00022705"/>
    </source>
</evidence>
<organism evidence="11 12">
    <name type="scientific">Alicyclobacillus dauci</name>
    <dbReference type="NCBI Taxonomy" id="1475485"/>
    <lineage>
        <taxon>Bacteria</taxon>
        <taxon>Bacillati</taxon>
        <taxon>Bacillota</taxon>
        <taxon>Bacilli</taxon>
        <taxon>Bacillales</taxon>
        <taxon>Alicyclobacillaceae</taxon>
        <taxon>Alicyclobacillus</taxon>
    </lineage>
</organism>
<dbReference type="RefSeq" id="WP_268044336.1">
    <property type="nucleotide sequence ID" value="NZ_CP104064.1"/>
</dbReference>
<evidence type="ECO:0000256" key="4">
    <source>
        <dbReference type="ARBA" id="ARBA00022679"/>
    </source>
</evidence>
<gene>
    <name evidence="11" type="ORF">NZD86_22705</name>
</gene>
<evidence type="ECO:0000256" key="3">
    <source>
        <dbReference type="ARBA" id="ARBA00022634"/>
    </source>
</evidence>
<dbReference type="InterPro" id="IPR003141">
    <property type="entry name" value="Pol/His_phosphatase_N"/>
</dbReference>
<dbReference type="InterPro" id="IPR022311">
    <property type="entry name" value="PolX-like"/>
</dbReference>
<comment type="cofactor">
    <cofactor evidence="1">
        <name>Mg(2+)</name>
        <dbReference type="ChEBI" id="CHEBI:18420"/>
    </cofactor>
</comment>
<dbReference type="InterPro" id="IPR004013">
    <property type="entry name" value="PHP_dom"/>
</dbReference>
<dbReference type="SUPFAM" id="SSF47781">
    <property type="entry name" value="RuvA domain 2-like"/>
    <property type="match status" value="1"/>
</dbReference>
<evidence type="ECO:0000313" key="12">
    <source>
        <dbReference type="Proteomes" id="UP001164803"/>
    </source>
</evidence>
<dbReference type="InterPro" id="IPR043519">
    <property type="entry name" value="NT_sf"/>
</dbReference>
<keyword evidence="7" id="KW-0239">DNA-directed DNA polymerase</keyword>
<dbReference type="InterPro" id="IPR016195">
    <property type="entry name" value="Pol/histidinol_Pase-like"/>
</dbReference>
<dbReference type="PIRSF" id="PIRSF005047">
    <property type="entry name" value="UCP005047_YshC"/>
    <property type="match status" value="1"/>
</dbReference>
<proteinExistence type="predicted"/>
<dbReference type="Pfam" id="PF14716">
    <property type="entry name" value="HHH_8"/>
    <property type="match status" value="1"/>
</dbReference>
<dbReference type="SUPFAM" id="SSF89550">
    <property type="entry name" value="PHP domain-like"/>
    <property type="match status" value="1"/>
</dbReference>
<comment type="catalytic activity">
    <reaction evidence="8">
        <text>DNA(n) + a 2'-deoxyribonucleoside 5'-triphosphate = DNA(n+1) + diphosphate</text>
        <dbReference type="Rhea" id="RHEA:22508"/>
        <dbReference type="Rhea" id="RHEA-COMP:17339"/>
        <dbReference type="Rhea" id="RHEA-COMP:17340"/>
        <dbReference type="ChEBI" id="CHEBI:33019"/>
        <dbReference type="ChEBI" id="CHEBI:61560"/>
        <dbReference type="ChEBI" id="CHEBI:173112"/>
        <dbReference type="EC" id="2.7.7.7"/>
    </reaction>
</comment>
<keyword evidence="3" id="KW-0237">DNA synthesis</keyword>
<dbReference type="Gene3D" id="1.10.150.110">
    <property type="entry name" value="DNA polymerase beta, N-terminal domain-like"/>
    <property type="match status" value="1"/>
</dbReference>
<evidence type="ECO:0000256" key="8">
    <source>
        <dbReference type="ARBA" id="ARBA00049244"/>
    </source>
</evidence>
<dbReference type="InterPro" id="IPR037160">
    <property type="entry name" value="DNA_Pol_thumb_sf"/>
</dbReference>
<dbReference type="InterPro" id="IPR050243">
    <property type="entry name" value="PHP_phosphatase"/>
</dbReference>
<dbReference type="InterPro" id="IPR003583">
    <property type="entry name" value="Hlx-hairpin-Hlx_DNA-bd_motif"/>
</dbReference>
<dbReference type="SMART" id="SM00481">
    <property type="entry name" value="POLIIIAc"/>
    <property type="match status" value="1"/>
</dbReference>
<evidence type="ECO:0000313" key="11">
    <source>
        <dbReference type="EMBL" id="WAH36934.1"/>
    </source>
</evidence>
<evidence type="ECO:0000256" key="1">
    <source>
        <dbReference type="ARBA" id="ARBA00001946"/>
    </source>
</evidence>
<dbReference type="Gene3D" id="1.10.150.20">
    <property type="entry name" value="5' to 3' exonuclease, C-terminal subdomain"/>
    <property type="match status" value="1"/>
</dbReference>
<keyword evidence="5" id="KW-0548">Nucleotidyltransferase</keyword>
<reference evidence="11" key="1">
    <citation type="submission" date="2022-08" db="EMBL/GenBank/DDBJ databases">
        <title>Alicyclobacillus dauci DSM2870, complete genome.</title>
        <authorList>
            <person name="Wang Q."/>
            <person name="Cai R."/>
            <person name="Wang Z."/>
        </authorList>
    </citation>
    <scope>NUCLEOTIDE SEQUENCE</scope>
    <source>
        <strain evidence="11">DSM 28700</strain>
    </source>
</reference>
<dbReference type="Pfam" id="PF02811">
    <property type="entry name" value="PHP"/>
    <property type="match status" value="1"/>
</dbReference>
<keyword evidence="12" id="KW-1185">Reference proteome</keyword>
<dbReference type="PANTHER" id="PTHR36928">
    <property type="entry name" value="PHOSPHATASE YCDX-RELATED"/>
    <property type="match status" value="1"/>
</dbReference>
<dbReference type="InterPro" id="IPR029398">
    <property type="entry name" value="PolB_thumb"/>
</dbReference>
<keyword evidence="4" id="KW-0808">Transferase</keyword>
<dbReference type="InterPro" id="IPR010996">
    <property type="entry name" value="HHH_MUS81"/>
</dbReference>
<feature type="domain" description="Helix-hairpin-helix DNA-binding motif class 1" evidence="9">
    <location>
        <begin position="95"/>
        <end position="114"/>
    </location>
</feature>
<dbReference type="SUPFAM" id="SSF81301">
    <property type="entry name" value="Nucleotidyltransferase"/>
    <property type="match status" value="1"/>
</dbReference>
<dbReference type="EC" id="2.7.7.7" evidence="2"/>
<dbReference type="Proteomes" id="UP001164803">
    <property type="component" value="Chromosome"/>
</dbReference>
<dbReference type="CDD" id="cd07436">
    <property type="entry name" value="PHP_PolX"/>
    <property type="match status" value="1"/>
</dbReference>
<feature type="domain" description="Polymerase/histidinol phosphatase N-terminal" evidence="10">
    <location>
        <begin position="335"/>
        <end position="413"/>
    </location>
</feature>
<evidence type="ECO:0000256" key="2">
    <source>
        <dbReference type="ARBA" id="ARBA00012417"/>
    </source>
</evidence>
<evidence type="ECO:0000256" key="7">
    <source>
        <dbReference type="ARBA" id="ARBA00022932"/>
    </source>
</evidence>
<dbReference type="PANTHER" id="PTHR36928:SF1">
    <property type="entry name" value="PHOSPHATASE YCDX-RELATED"/>
    <property type="match status" value="1"/>
</dbReference>
<dbReference type="Gene3D" id="3.30.210.10">
    <property type="entry name" value="DNA polymerase, thumb domain"/>
    <property type="match status" value="1"/>
</dbReference>
<dbReference type="SUPFAM" id="SSF47802">
    <property type="entry name" value="DNA polymerase beta, N-terminal domain-like"/>
    <property type="match status" value="1"/>
</dbReference>
<dbReference type="Pfam" id="PF14520">
    <property type="entry name" value="HHH_5"/>
    <property type="match status" value="1"/>
</dbReference>
<dbReference type="InterPro" id="IPR027421">
    <property type="entry name" value="DNA_pol_lamdba_lyase_dom_sf"/>
</dbReference>
<dbReference type="Pfam" id="PF14791">
    <property type="entry name" value="DNA_pol_B_thumb"/>
    <property type="match status" value="1"/>
</dbReference>
<evidence type="ECO:0000256" key="5">
    <source>
        <dbReference type="ARBA" id="ARBA00022695"/>
    </source>
</evidence>
<name>A0ABY6Z216_9BACL</name>
<protein>
    <recommendedName>
        <fullName evidence="2">DNA-directed DNA polymerase</fullName>
        <ecNumber evidence="2">2.7.7.7</ecNumber>
    </recommendedName>
</protein>
<accession>A0ABY6Z216</accession>
<evidence type="ECO:0000259" key="9">
    <source>
        <dbReference type="SMART" id="SM00278"/>
    </source>
</evidence>
<keyword evidence="6" id="KW-0235">DNA replication</keyword>
<dbReference type="InterPro" id="IPR047967">
    <property type="entry name" value="PolX_PHP"/>
</dbReference>
<dbReference type="Gene3D" id="3.20.20.140">
    <property type="entry name" value="Metal-dependent hydrolases"/>
    <property type="match status" value="1"/>
</dbReference>
<dbReference type="EMBL" id="CP104064">
    <property type="protein sequence ID" value="WAH36934.1"/>
    <property type="molecule type" value="Genomic_DNA"/>
</dbReference>
<evidence type="ECO:0000259" key="10">
    <source>
        <dbReference type="SMART" id="SM00481"/>
    </source>
</evidence>
<feature type="domain" description="Helix-hairpin-helix DNA-binding motif class 1" evidence="9">
    <location>
        <begin position="130"/>
        <end position="149"/>
    </location>
</feature>
<dbReference type="SMART" id="SM00278">
    <property type="entry name" value="HhH1"/>
    <property type="match status" value="2"/>
</dbReference>